<evidence type="ECO:0000256" key="7">
    <source>
        <dbReference type="ARBA" id="ARBA00022840"/>
    </source>
</evidence>
<dbReference type="InterPro" id="IPR027417">
    <property type="entry name" value="P-loop_NTPase"/>
</dbReference>
<sequence>TGKITKKEMQGIPHYLLDVVSPKRRFTVVQYRKLVLKAINKTLKKGKLPILCGGTGFYIQAVIDGIIIPEVKPDYILRSSLDKLETEDLFKRLKKLDLKRARTIDKKNKRRLIRALEIVIKTEKPVPSLKKKPRGELHSYPVLMIGVKKEKKELEKLIEKRFLKWLRQGLLKEVKKLRKIGLSFKRIEEFGIHYRIAALYLQNKITYKKMIENSLKELKNYAKRQMTWFKRDKRIHWTPPTRHPYKYAEKLVKEFLGN</sequence>
<comment type="similarity">
    <text evidence="2">Belongs to the IPP transferase family.</text>
</comment>
<dbReference type="PANTHER" id="PTHR11088:SF60">
    <property type="entry name" value="TRNA DIMETHYLALLYLTRANSFERASE"/>
    <property type="match status" value="1"/>
</dbReference>
<protein>
    <recommendedName>
        <fullName evidence="3">tRNA dimethylallyltransferase</fullName>
        <ecNumber evidence="3">2.5.1.75</ecNumber>
    </recommendedName>
</protein>
<dbReference type="AlphaFoldDB" id="X1LJY1"/>
<dbReference type="Gene3D" id="1.10.20.140">
    <property type="match status" value="1"/>
</dbReference>
<comment type="catalytic activity">
    <reaction evidence="9">
        <text>adenosine(37) in tRNA + dimethylallyl diphosphate = N(6)-dimethylallyladenosine(37) in tRNA + diphosphate</text>
        <dbReference type="Rhea" id="RHEA:26482"/>
        <dbReference type="Rhea" id="RHEA-COMP:10162"/>
        <dbReference type="Rhea" id="RHEA-COMP:10375"/>
        <dbReference type="ChEBI" id="CHEBI:33019"/>
        <dbReference type="ChEBI" id="CHEBI:57623"/>
        <dbReference type="ChEBI" id="CHEBI:74411"/>
        <dbReference type="ChEBI" id="CHEBI:74415"/>
        <dbReference type="EC" id="2.5.1.75"/>
    </reaction>
</comment>
<gene>
    <name evidence="10" type="ORF">S06H3_31092</name>
</gene>
<dbReference type="EMBL" id="BARV01018374">
    <property type="protein sequence ID" value="GAI19398.1"/>
    <property type="molecule type" value="Genomic_DNA"/>
</dbReference>
<evidence type="ECO:0000256" key="1">
    <source>
        <dbReference type="ARBA" id="ARBA00001946"/>
    </source>
</evidence>
<evidence type="ECO:0000313" key="10">
    <source>
        <dbReference type="EMBL" id="GAI19398.1"/>
    </source>
</evidence>
<dbReference type="PANTHER" id="PTHR11088">
    <property type="entry name" value="TRNA DIMETHYLALLYLTRANSFERASE"/>
    <property type="match status" value="1"/>
</dbReference>
<dbReference type="Pfam" id="PF01715">
    <property type="entry name" value="IPPT"/>
    <property type="match status" value="1"/>
</dbReference>
<comment type="cofactor">
    <cofactor evidence="1">
        <name>Mg(2+)</name>
        <dbReference type="ChEBI" id="CHEBI:18420"/>
    </cofactor>
</comment>
<keyword evidence="7" id="KW-0067">ATP-binding</keyword>
<comment type="caution">
    <text evidence="10">The sequence shown here is derived from an EMBL/GenBank/DDBJ whole genome shotgun (WGS) entry which is preliminary data.</text>
</comment>
<keyword evidence="6" id="KW-0547">Nucleotide-binding</keyword>
<dbReference type="Gene3D" id="3.40.50.300">
    <property type="entry name" value="P-loop containing nucleotide triphosphate hydrolases"/>
    <property type="match status" value="1"/>
</dbReference>
<keyword evidence="5" id="KW-0819">tRNA processing</keyword>
<dbReference type="InterPro" id="IPR018022">
    <property type="entry name" value="IPT"/>
</dbReference>
<reference evidence="10" key="1">
    <citation type="journal article" date="2014" name="Front. Microbiol.">
        <title>High frequency of phylogenetically diverse reductive dehalogenase-homologous genes in deep subseafloor sedimentary metagenomes.</title>
        <authorList>
            <person name="Kawai M."/>
            <person name="Futagami T."/>
            <person name="Toyoda A."/>
            <person name="Takaki Y."/>
            <person name="Nishi S."/>
            <person name="Hori S."/>
            <person name="Arai W."/>
            <person name="Tsubouchi T."/>
            <person name="Morono Y."/>
            <person name="Uchiyama I."/>
            <person name="Ito T."/>
            <person name="Fujiyama A."/>
            <person name="Inagaki F."/>
            <person name="Takami H."/>
        </authorList>
    </citation>
    <scope>NUCLEOTIDE SEQUENCE</scope>
    <source>
        <strain evidence="10">Expedition CK06-06</strain>
    </source>
</reference>
<evidence type="ECO:0000256" key="8">
    <source>
        <dbReference type="ARBA" id="ARBA00022842"/>
    </source>
</evidence>
<name>X1LJY1_9ZZZZ</name>
<feature type="non-terminal residue" evidence="10">
    <location>
        <position position="1"/>
    </location>
</feature>
<dbReference type="GO" id="GO:0006400">
    <property type="term" value="P:tRNA modification"/>
    <property type="evidence" value="ECO:0007669"/>
    <property type="project" value="TreeGrafter"/>
</dbReference>
<keyword evidence="8" id="KW-0460">Magnesium</keyword>
<evidence type="ECO:0000256" key="5">
    <source>
        <dbReference type="ARBA" id="ARBA00022694"/>
    </source>
</evidence>
<proteinExistence type="inferred from homology"/>
<evidence type="ECO:0000256" key="6">
    <source>
        <dbReference type="ARBA" id="ARBA00022741"/>
    </source>
</evidence>
<dbReference type="SUPFAM" id="SSF52540">
    <property type="entry name" value="P-loop containing nucleoside triphosphate hydrolases"/>
    <property type="match status" value="1"/>
</dbReference>
<keyword evidence="4" id="KW-0808">Transferase</keyword>
<evidence type="ECO:0000256" key="3">
    <source>
        <dbReference type="ARBA" id="ARBA00012665"/>
    </source>
</evidence>
<dbReference type="GO" id="GO:0005524">
    <property type="term" value="F:ATP binding"/>
    <property type="evidence" value="ECO:0007669"/>
    <property type="project" value="UniProtKB-KW"/>
</dbReference>
<dbReference type="GO" id="GO:0052381">
    <property type="term" value="F:tRNA dimethylallyltransferase activity"/>
    <property type="evidence" value="ECO:0007669"/>
    <property type="project" value="UniProtKB-EC"/>
</dbReference>
<dbReference type="InterPro" id="IPR039657">
    <property type="entry name" value="Dimethylallyltransferase"/>
</dbReference>
<accession>X1LJY1</accession>
<organism evidence="10">
    <name type="scientific">marine sediment metagenome</name>
    <dbReference type="NCBI Taxonomy" id="412755"/>
    <lineage>
        <taxon>unclassified sequences</taxon>
        <taxon>metagenomes</taxon>
        <taxon>ecological metagenomes</taxon>
    </lineage>
</organism>
<dbReference type="EC" id="2.5.1.75" evidence="3"/>
<evidence type="ECO:0000256" key="2">
    <source>
        <dbReference type="ARBA" id="ARBA00005842"/>
    </source>
</evidence>
<dbReference type="NCBIfam" id="TIGR00174">
    <property type="entry name" value="miaA"/>
    <property type="match status" value="1"/>
</dbReference>
<evidence type="ECO:0000256" key="9">
    <source>
        <dbReference type="ARBA" id="ARBA00049563"/>
    </source>
</evidence>
<evidence type="ECO:0000256" key="4">
    <source>
        <dbReference type="ARBA" id="ARBA00022679"/>
    </source>
</evidence>